<reference evidence="3" key="1">
    <citation type="submission" date="2014-06" db="EMBL/GenBank/DDBJ databases">
        <authorList>
            <person name="Berkman P.J."/>
        </authorList>
    </citation>
    <scope>NUCLEOTIDE SEQUENCE [LARGE SCALE GENOMIC DNA]</scope>
</reference>
<name>A0A0F7RTY7_9BASI</name>
<protein>
    <submittedName>
        <fullName evidence="2">Uncharacterized protein</fullName>
    </submittedName>
</protein>
<sequence length="44" mass="4738">MEEQLKGEGGGALQSVNRSDIGRARGPDADFLAFAFLEQDRTPS</sequence>
<organism evidence="2 3">
    <name type="scientific">Sporisorium scitamineum</name>
    <dbReference type="NCBI Taxonomy" id="49012"/>
    <lineage>
        <taxon>Eukaryota</taxon>
        <taxon>Fungi</taxon>
        <taxon>Dikarya</taxon>
        <taxon>Basidiomycota</taxon>
        <taxon>Ustilaginomycotina</taxon>
        <taxon>Ustilaginomycetes</taxon>
        <taxon>Ustilaginales</taxon>
        <taxon>Ustilaginaceae</taxon>
        <taxon>Sporisorium</taxon>
    </lineage>
</organism>
<evidence type="ECO:0000313" key="2">
    <source>
        <dbReference type="EMBL" id="CDR98559.1"/>
    </source>
</evidence>
<gene>
    <name evidence="2" type="primary">SSCI01830.1</name>
</gene>
<dbReference type="EMBL" id="CCFA01000131">
    <property type="protein sequence ID" value="CDR98559.1"/>
    <property type="molecule type" value="Genomic_DNA"/>
</dbReference>
<keyword evidence="3" id="KW-1185">Reference proteome</keyword>
<feature type="region of interest" description="Disordered" evidence="1">
    <location>
        <begin position="1"/>
        <end position="22"/>
    </location>
</feature>
<evidence type="ECO:0000256" key="1">
    <source>
        <dbReference type="SAM" id="MobiDB-lite"/>
    </source>
</evidence>
<dbReference type="Proteomes" id="UP000242770">
    <property type="component" value="Unassembled WGS sequence"/>
</dbReference>
<dbReference type="AlphaFoldDB" id="A0A0F7RTY7"/>
<evidence type="ECO:0000313" key="3">
    <source>
        <dbReference type="Proteomes" id="UP000242770"/>
    </source>
</evidence>
<accession>A0A0F7RTY7</accession>
<proteinExistence type="predicted"/>